<dbReference type="InterPro" id="IPR042099">
    <property type="entry name" value="ANL_N_sf"/>
</dbReference>
<dbReference type="InterPro" id="IPR000873">
    <property type="entry name" value="AMP-dep_synth/lig_dom"/>
</dbReference>
<evidence type="ECO:0000259" key="3">
    <source>
        <dbReference type="Pfam" id="PF13193"/>
    </source>
</evidence>
<protein>
    <submittedName>
        <fullName evidence="4">Acetyl-CoA synthetase-like protein</fullName>
    </submittedName>
</protein>
<dbReference type="InterPro" id="IPR045851">
    <property type="entry name" value="AMP-bd_C_sf"/>
</dbReference>
<dbReference type="InterPro" id="IPR025110">
    <property type="entry name" value="AMP-bd_C"/>
</dbReference>
<dbReference type="PROSITE" id="PS00455">
    <property type="entry name" value="AMP_BINDING"/>
    <property type="match status" value="1"/>
</dbReference>
<dbReference type="Pfam" id="PF13193">
    <property type="entry name" value="AMP-binding_C"/>
    <property type="match status" value="1"/>
</dbReference>
<keyword evidence="5" id="KW-1185">Reference proteome</keyword>
<dbReference type="GO" id="GO:0016405">
    <property type="term" value="F:CoA-ligase activity"/>
    <property type="evidence" value="ECO:0007669"/>
    <property type="project" value="TreeGrafter"/>
</dbReference>
<dbReference type="OrthoDB" id="6509636at2759"/>
<reference evidence="4" key="1">
    <citation type="journal article" date="2020" name="Stud. Mycol.">
        <title>101 Dothideomycetes genomes: a test case for predicting lifestyles and emergence of pathogens.</title>
        <authorList>
            <person name="Haridas S."/>
            <person name="Albert R."/>
            <person name="Binder M."/>
            <person name="Bloem J."/>
            <person name="Labutti K."/>
            <person name="Salamov A."/>
            <person name="Andreopoulos B."/>
            <person name="Baker S."/>
            <person name="Barry K."/>
            <person name="Bills G."/>
            <person name="Bluhm B."/>
            <person name="Cannon C."/>
            <person name="Castanera R."/>
            <person name="Culley D."/>
            <person name="Daum C."/>
            <person name="Ezra D."/>
            <person name="Gonzalez J."/>
            <person name="Henrissat B."/>
            <person name="Kuo A."/>
            <person name="Liang C."/>
            <person name="Lipzen A."/>
            <person name="Lutzoni F."/>
            <person name="Magnuson J."/>
            <person name="Mondo S."/>
            <person name="Nolan M."/>
            <person name="Ohm R."/>
            <person name="Pangilinan J."/>
            <person name="Park H.-J."/>
            <person name="Ramirez L."/>
            <person name="Alfaro M."/>
            <person name="Sun H."/>
            <person name="Tritt A."/>
            <person name="Yoshinaga Y."/>
            <person name="Zwiers L.-H."/>
            <person name="Turgeon B."/>
            <person name="Goodwin S."/>
            <person name="Spatafora J."/>
            <person name="Crous P."/>
            <person name="Grigoriev I."/>
        </authorList>
    </citation>
    <scope>NUCLEOTIDE SEQUENCE</scope>
    <source>
        <strain evidence="4">CBS 480.64</strain>
    </source>
</reference>
<evidence type="ECO:0000313" key="4">
    <source>
        <dbReference type="EMBL" id="KAF2860379.1"/>
    </source>
</evidence>
<dbReference type="SUPFAM" id="SSF56801">
    <property type="entry name" value="Acetyl-CoA synthetase-like"/>
    <property type="match status" value="1"/>
</dbReference>
<dbReference type="Gene3D" id="3.40.50.12780">
    <property type="entry name" value="N-terminal domain of ligase-like"/>
    <property type="match status" value="1"/>
</dbReference>
<dbReference type="Proteomes" id="UP000799421">
    <property type="component" value="Unassembled WGS sequence"/>
</dbReference>
<dbReference type="AlphaFoldDB" id="A0A6A7C066"/>
<evidence type="ECO:0000259" key="2">
    <source>
        <dbReference type="Pfam" id="PF00501"/>
    </source>
</evidence>
<dbReference type="CDD" id="cd05911">
    <property type="entry name" value="Firefly_Luc_like"/>
    <property type="match status" value="1"/>
</dbReference>
<dbReference type="Pfam" id="PF00501">
    <property type="entry name" value="AMP-binding"/>
    <property type="match status" value="1"/>
</dbReference>
<dbReference type="EMBL" id="MU005982">
    <property type="protein sequence ID" value="KAF2860379.1"/>
    <property type="molecule type" value="Genomic_DNA"/>
</dbReference>
<accession>A0A6A7C066</accession>
<organism evidence="4 5">
    <name type="scientific">Piedraia hortae CBS 480.64</name>
    <dbReference type="NCBI Taxonomy" id="1314780"/>
    <lineage>
        <taxon>Eukaryota</taxon>
        <taxon>Fungi</taxon>
        <taxon>Dikarya</taxon>
        <taxon>Ascomycota</taxon>
        <taxon>Pezizomycotina</taxon>
        <taxon>Dothideomycetes</taxon>
        <taxon>Dothideomycetidae</taxon>
        <taxon>Capnodiales</taxon>
        <taxon>Piedraiaceae</taxon>
        <taxon>Piedraia</taxon>
    </lineage>
</organism>
<feature type="domain" description="AMP-binding enzyme C-terminal" evidence="3">
    <location>
        <begin position="458"/>
        <end position="539"/>
    </location>
</feature>
<dbReference type="Gene3D" id="3.30.300.30">
    <property type="match status" value="1"/>
</dbReference>
<sequence length="557" mass="61005">MPFTSAALPSVPDSISIETFIFSPEYGRRSFDESLPPFVCGLTGKSYSITEVRDRVECLSRALAKHIGPEKVIGVFSVNTIDYVPLAWAVHRIGGILTCVNVAYNASELAYQLNDSKAEALFTSKGLLETAKAAVGSSGLSMFAMDDAEGLKSLEELIQEGKTLPARERADSIWAPGEGARRPAFLNYSSGTSGLPKGVMISHANVIANVLQVSTCEEPIRSKLGKGYTQSALGLLPMSHIYGLVLICHVTPFRGDCVVVLPKYDFETLLCTVQDYKIAQLFLVPPMMVHMAKSKPICARYDLSSVRAIFTGAAPLGSELAHELLEMFPTWSILQGYGMTETATVVSMTLSDDVWFGSSGILVPSIEIRLVDPDGNEVTEYDSPGELWVKSPSNALGYLNNTKATTETFTNSPDGLRWVRTGDEAVVRKSTKGNEHLFITDRIKELIKVKGHQVAPAELEAHLLTHPKIYDCVVIGIPSEREGEIPKAFIVKAPGAIEESDKLLAKDIIKFVEKHKTNYKWLRGGVEFIDVVPKSPSGKILRRQIRDLEKTKNKAKL</sequence>
<name>A0A6A7C066_9PEZI</name>
<evidence type="ECO:0000256" key="1">
    <source>
        <dbReference type="ARBA" id="ARBA00006432"/>
    </source>
</evidence>
<proteinExistence type="inferred from homology"/>
<gene>
    <name evidence="4" type="ORF">K470DRAFT_294979</name>
</gene>
<comment type="similarity">
    <text evidence="1">Belongs to the ATP-dependent AMP-binding enzyme family.</text>
</comment>
<evidence type="ECO:0000313" key="5">
    <source>
        <dbReference type="Proteomes" id="UP000799421"/>
    </source>
</evidence>
<feature type="domain" description="AMP-dependent synthetase/ligase" evidence="2">
    <location>
        <begin position="43"/>
        <end position="399"/>
    </location>
</feature>
<dbReference type="PANTHER" id="PTHR24096">
    <property type="entry name" value="LONG-CHAIN-FATTY-ACID--COA LIGASE"/>
    <property type="match status" value="1"/>
</dbReference>
<dbReference type="InterPro" id="IPR020845">
    <property type="entry name" value="AMP-binding_CS"/>
</dbReference>
<dbReference type="PANTHER" id="PTHR24096:SF422">
    <property type="entry name" value="BCDNA.GH02901"/>
    <property type="match status" value="1"/>
</dbReference>
<dbReference type="FunFam" id="3.30.300.30:FF:000007">
    <property type="entry name" value="4-coumarate--CoA ligase 2"/>
    <property type="match status" value="1"/>
</dbReference>